<dbReference type="EMBL" id="JBHTCH010000004">
    <property type="protein sequence ID" value="MFC7359769.1"/>
    <property type="molecule type" value="Genomic_DNA"/>
</dbReference>
<dbReference type="Gene3D" id="1.10.357.10">
    <property type="entry name" value="Tetracycline Repressor, domain 2"/>
    <property type="match status" value="1"/>
</dbReference>
<dbReference type="SUPFAM" id="SSF48498">
    <property type="entry name" value="Tetracyclin repressor-like, C-terminal domain"/>
    <property type="match status" value="1"/>
</dbReference>
<accession>A0ABW2MZW4</accession>
<dbReference type="PRINTS" id="PR00455">
    <property type="entry name" value="HTHTETR"/>
</dbReference>
<organism evidence="6 7">
    <name type="scientific">Nocardioides astragali</name>
    <dbReference type="NCBI Taxonomy" id="1776736"/>
    <lineage>
        <taxon>Bacteria</taxon>
        <taxon>Bacillati</taxon>
        <taxon>Actinomycetota</taxon>
        <taxon>Actinomycetes</taxon>
        <taxon>Propionibacteriales</taxon>
        <taxon>Nocardioidaceae</taxon>
        <taxon>Nocardioides</taxon>
    </lineage>
</organism>
<dbReference type="SUPFAM" id="SSF46689">
    <property type="entry name" value="Homeodomain-like"/>
    <property type="match status" value="1"/>
</dbReference>
<gene>
    <name evidence="6" type="ORF">ACFQO6_05760</name>
</gene>
<evidence type="ECO:0000256" key="2">
    <source>
        <dbReference type="ARBA" id="ARBA00023125"/>
    </source>
</evidence>
<dbReference type="InterPro" id="IPR009057">
    <property type="entry name" value="Homeodomain-like_sf"/>
</dbReference>
<feature type="DNA-binding region" description="H-T-H motif" evidence="4">
    <location>
        <begin position="26"/>
        <end position="45"/>
    </location>
</feature>
<reference evidence="7" key="1">
    <citation type="journal article" date="2019" name="Int. J. Syst. Evol. Microbiol.">
        <title>The Global Catalogue of Microorganisms (GCM) 10K type strain sequencing project: providing services to taxonomists for standard genome sequencing and annotation.</title>
        <authorList>
            <consortium name="The Broad Institute Genomics Platform"/>
            <consortium name="The Broad Institute Genome Sequencing Center for Infectious Disease"/>
            <person name="Wu L."/>
            <person name="Ma J."/>
        </authorList>
    </citation>
    <scope>NUCLEOTIDE SEQUENCE [LARGE SCALE GENOMIC DNA]</scope>
    <source>
        <strain evidence="7">FCH27</strain>
    </source>
</reference>
<evidence type="ECO:0000259" key="5">
    <source>
        <dbReference type="PROSITE" id="PS50977"/>
    </source>
</evidence>
<evidence type="ECO:0000313" key="7">
    <source>
        <dbReference type="Proteomes" id="UP001596524"/>
    </source>
</evidence>
<keyword evidence="1" id="KW-0805">Transcription regulation</keyword>
<comment type="caution">
    <text evidence="6">The sequence shown here is derived from an EMBL/GenBank/DDBJ whole genome shotgun (WGS) entry which is preliminary data.</text>
</comment>
<proteinExistence type="predicted"/>
<feature type="domain" description="HTH tetR-type" evidence="5">
    <location>
        <begin position="3"/>
        <end position="63"/>
    </location>
</feature>
<dbReference type="InterPro" id="IPR041586">
    <property type="entry name" value="PsrA_TetR_C"/>
</dbReference>
<dbReference type="Proteomes" id="UP001596524">
    <property type="component" value="Unassembled WGS sequence"/>
</dbReference>
<dbReference type="PANTHER" id="PTHR30055">
    <property type="entry name" value="HTH-TYPE TRANSCRIPTIONAL REGULATOR RUTR"/>
    <property type="match status" value="1"/>
</dbReference>
<evidence type="ECO:0000256" key="4">
    <source>
        <dbReference type="PROSITE-ProRule" id="PRU00335"/>
    </source>
</evidence>
<evidence type="ECO:0000256" key="1">
    <source>
        <dbReference type="ARBA" id="ARBA00023015"/>
    </source>
</evidence>
<dbReference type="InterPro" id="IPR050109">
    <property type="entry name" value="HTH-type_TetR-like_transc_reg"/>
</dbReference>
<dbReference type="Pfam" id="PF17939">
    <property type="entry name" value="TetR_C_30"/>
    <property type="match status" value="1"/>
</dbReference>
<dbReference type="InterPro" id="IPR036271">
    <property type="entry name" value="Tet_transcr_reg_TetR-rel_C_sf"/>
</dbReference>
<evidence type="ECO:0000256" key="3">
    <source>
        <dbReference type="ARBA" id="ARBA00023163"/>
    </source>
</evidence>
<dbReference type="Pfam" id="PF00440">
    <property type="entry name" value="TetR_N"/>
    <property type="match status" value="1"/>
</dbReference>
<keyword evidence="2 4" id="KW-0238">DNA-binding</keyword>
<dbReference type="RefSeq" id="WP_255889885.1">
    <property type="nucleotide sequence ID" value="NZ_JAFMZM010000002.1"/>
</dbReference>
<keyword evidence="7" id="KW-1185">Reference proteome</keyword>
<dbReference type="PROSITE" id="PS50977">
    <property type="entry name" value="HTH_TETR_2"/>
    <property type="match status" value="1"/>
</dbReference>
<keyword evidence="3" id="KW-0804">Transcription</keyword>
<protein>
    <submittedName>
        <fullName evidence="6">TetR/AcrR family transcriptional regulator</fullName>
    </submittedName>
</protein>
<evidence type="ECO:0000313" key="6">
    <source>
        <dbReference type="EMBL" id="MFC7359769.1"/>
    </source>
</evidence>
<sequence>MASARVSAILDAAEAEFAGAGFDGGSLRRIMRQAGVDTGAVHYHFGGRQALAEAVLDRILVPLNARRRALLAEAVSAGRPNVSQLVEALIRPDIETAHELEGQSPGRARLIGAIYTRPSDFVTATVAAHFAPVADAFRPHLEAELPHLPFGDVAWRVRWCMFGTIGSLLSDESAPFARPAEDLVHELVQTLTAAISA</sequence>
<name>A0ABW2MZW4_9ACTN</name>
<dbReference type="InterPro" id="IPR001647">
    <property type="entry name" value="HTH_TetR"/>
</dbReference>
<dbReference type="PANTHER" id="PTHR30055:SF234">
    <property type="entry name" value="HTH-TYPE TRANSCRIPTIONAL REGULATOR BETI"/>
    <property type="match status" value="1"/>
</dbReference>